<keyword evidence="2" id="KW-0472">Membrane</keyword>
<feature type="region of interest" description="Disordered" evidence="1">
    <location>
        <begin position="214"/>
        <end position="259"/>
    </location>
</feature>
<dbReference type="PANTHER" id="PTHR39466">
    <property type="entry name" value="RGS DOMAIN-CONTAINING PROTEIN"/>
    <property type="match status" value="1"/>
</dbReference>
<organism evidence="3 4">
    <name type="scientific">Tulasnella calospora MUT 4182</name>
    <dbReference type="NCBI Taxonomy" id="1051891"/>
    <lineage>
        <taxon>Eukaryota</taxon>
        <taxon>Fungi</taxon>
        <taxon>Dikarya</taxon>
        <taxon>Basidiomycota</taxon>
        <taxon>Agaricomycotina</taxon>
        <taxon>Agaricomycetes</taxon>
        <taxon>Cantharellales</taxon>
        <taxon>Tulasnellaceae</taxon>
        <taxon>Tulasnella</taxon>
    </lineage>
</organism>
<feature type="region of interest" description="Disordered" evidence="1">
    <location>
        <begin position="50"/>
        <end position="105"/>
    </location>
</feature>
<evidence type="ECO:0008006" key="5">
    <source>
        <dbReference type="Google" id="ProtNLM"/>
    </source>
</evidence>
<gene>
    <name evidence="3" type="ORF">M407DRAFT_9619</name>
</gene>
<proteinExistence type="predicted"/>
<evidence type="ECO:0000313" key="3">
    <source>
        <dbReference type="EMBL" id="KIO23015.1"/>
    </source>
</evidence>
<keyword evidence="2" id="KW-1133">Transmembrane helix</keyword>
<feature type="transmembrane region" description="Helical" evidence="2">
    <location>
        <begin position="542"/>
        <end position="564"/>
    </location>
</feature>
<reference evidence="3 4" key="1">
    <citation type="submission" date="2014-04" db="EMBL/GenBank/DDBJ databases">
        <authorList>
            <consortium name="DOE Joint Genome Institute"/>
            <person name="Kuo A."/>
            <person name="Girlanda M."/>
            <person name="Perotto S."/>
            <person name="Kohler A."/>
            <person name="Nagy L.G."/>
            <person name="Floudas D."/>
            <person name="Copeland A."/>
            <person name="Barry K.W."/>
            <person name="Cichocki N."/>
            <person name="Veneault-Fourrey C."/>
            <person name="LaButti K."/>
            <person name="Lindquist E.A."/>
            <person name="Lipzen A."/>
            <person name="Lundell T."/>
            <person name="Morin E."/>
            <person name="Murat C."/>
            <person name="Sun H."/>
            <person name="Tunlid A."/>
            <person name="Henrissat B."/>
            <person name="Grigoriev I.V."/>
            <person name="Hibbett D.S."/>
            <person name="Martin F."/>
            <person name="Nordberg H.P."/>
            <person name="Cantor M.N."/>
            <person name="Hua S.X."/>
        </authorList>
    </citation>
    <scope>NUCLEOTIDE SEQUENCE [LARGE SCALE GENOMIC DNA]</scope>
    <source>
        <strain evidence="3 4">MUT 4182</strain>
    </source>
</reference>
<evidence type="ECO:0000256" key="1">
    <source>
        <dbReference type="SAM" id="MobiDB-lite"/>
    </source>
</evidence>
<dbReference type="PANTHER" id="PTHR39466:SF1">
    <property type="entry name" value="RGS DOMAIN-CONTAINING PROTEIN"/>
    <property type="match status" value="1"/>
</dbReference>
<feature type="compositionally biased region" description="Basic residues" evidence="1">
    <location>
        <begin position="1"/>
        <end position="14"/>
    </location>
</feature>
<sequence>MARFFASRRARRRGGRDGGEVAQTLSQSSTGRHRPSTMERVFDLFGFKRSSRPSRHHQQQTLPSPQLSGRAITELTQDNKTGGHHQEPGASSSMPMGTSGSHTGQRYQNALGLYIGNPSLQTVPSPQIASTTTPTSSLLATPATPLPKGSLPDLPTSLHAELANAKSRIRFMEQNWVPKPEVEERLSTVGIDARPPVPPKDPGYSPVVFTSPQGRSSSFPALPGRVLLPAGPTGSPTNSKPVEGHGRQRSGPSGSDPLPLLVLDPTVQPLRSELQVIVDSYLSGFSSTLLMSIVPSDLISLALSETELTTHPSTLLPVANTLTTHFNSKVLPHFFRDAVINLSRTTSQGRLLMAILIFVIAMGLSAMFIVLKSVFPRWSRLALTPLYLASIGYAIGSQTGLCFWLAWRGTREAKQYEEDEKALAAERQLRRHSTVASGSAESTLYDILSQENKSNSCHSIYTINATSLVEKGYLGRTASTRASSKRSGLRRLIQTISGNTSSQHEQPYEERSRKEWLIRMTGTATSTIPVEDSYVRRAQTKIAVQVTLLLAVCTAGVMSVVVAIP</sequence>
<dbReference type="OrthoDB" id="3245754at2759"/>
<protein>
    <recommendedName>
        <fullName evidence="5">RGS domain-containing protein</fullName>
    </recommendedName>
</protein>
<keyword evidence="2" id="KW-0812">Transmembrane</keyword>
<feature type="transmembrane region" description="Helical" evidence="2">
    <location>
        <begin position="351"/>
        <end position="375"/>
    </location>
</feature>
<dbReference type="STRING" id="1051891.A0A0C3Q316"/>
<dbReference type="Proteomes" id="UP000054248">
    <property type="component" value="Unassembled WGS sequence"/>
</dbReference>
<feature type="compositionally biased region" description="Polar residues" evidence="1">
    <location>
        <begin position="89"/>
        <end position="105"/>
    </location>
</feature>
<dbReference type="HOGENOM" id="CLU_482488_0_0_1"/>
<evidence type="ECO:0000256" key="2">
    <source>
        <dbReference type="SAM" id="Phobius"/>
    </source>
</evidence>
<keyword evidence="4" id="KW-1185">Reference proteome</keyword>
<dbReference type="EMBL" id="KN823094">
    <property type="protein sequence ID" value="KIO23015.1"/>
    <property type="molecule type" value="Genomic_DNA"/>
</dbReference>
<dbReference type="AlphaFoldDB" id="A0A0C3Q316"/>
<accession>A0A0C3Q316</accession>
<name>A0A0C3Q316_9AGAM</name>
<feature type="transmembrane region" description="Helical" evidence="2">
    <location>
        <begin position="387"/>
        <end position="407"/>
    </location>
</feature>
<feature type="region of interest" description="Disordered" evidence="1">
    <location>
        <begin position="1"/>
        <end position="37"/>
    </location>
</feature>
<evidence type="ECO:0000313" key="4">
    <source>
        <dbReference type="Proteomes" id="UP000054248"/>
    </source>
</evidence>
<reference evidence="4" key="2">
    <citation type="submission" date="2015-01" db="EMBL/GenBank/DDBJ databases">
        <title>Evolutionary Origins and Diversification of the Mycorrhizal Mutualists.</title>
        <authorList>
            <consortium name="DOE Joint Genome Institute"/>
            <consortium name="Mycorrhizal Genomics Consortium"/>
            <person name="Kohler A."/>
            <person name="Kuo A."/>
            <person name="Nagy L.G."/>
            <person name="Floudas D."/>
            <person name="Copeland A."/>
            <person name="Barry K.W."/>
            <person name="Cichocki N."/>
            <person name="Veneault-Fourrey C."/>
            <person name="LaButti K."/>
            <person name="Lindquist E.A."/>
            <person name="Lipzen A."/>
            <person name="Lundell T."/>
            <person name="Morin E."/>
            <person name="Murat C."/>
            <person name="Riley R."/>
            <person name="Ohm R."/>
            <person name="Sun H."/>
            <person name="Tunlid A."/>
            <person name="Henrissat B."/>
            <person name="Grigoriev I.V."/>
            <person name="Hibbett D.S."/>
            <person name="Martin F."/>
        </authorList>
    </citation>
    <scope>NUCLEOTIDE SEQUENCE [LARGE SCALE GENOMIC DNA]</scope>
    <source>
        <strain evidence="4">MUT 4182</strain>
    </source>
</reference>